<reference evidence="12" key="1">
    <citation type="journal article" date="2021" name="Nat. Commun.">
        <title>Genomic analyses provide insights into spinach domestication and the genetic basis of agronomic traits.</title>
        <authorList>
            <person name="Cai X."/>
            <person name="Sun X."/>
            <person name="Xu C."/>
            <person name="Sun H."/>
            <person name="Wang X."/>
            <person name="Ge C."/>
            <person name="Zhang Z."/>
            <person name="Wang Q."/>
            <person name="Fei Z."/>
            <person name="Jiao C."/>
            <person name="Wang Q."/>
        </authorList>
    </citation>
    <scope>NUCLEOTIDE SEQUENCE [LARGE SCALE GENOMIC DNA]</scope>
    <source>
        <strain evidence="12">cv. Varoflay</strain>
    </source>
</reference>
<dbReference type="GO" id="GO:0008270">
    <property type="term" value="F:zinc ion binding"/>
    <property type="evidence" value="ECO:0007669"/>
    <property type="project" value="UniProtKB-KW"/>
</dbReference>
<keyword evidence="2" id="KW-0479">Metal-binding</keyword>
<keyword evidence="7" id="KW-0804">Transcription</keyword>
<feature type="compositionally biased region" description="Polar residues" evidence="10">
    <location>
        <begin position="225"/>
        <end position="251"/>
    </location>
</feature>
<dbReference type="Gene3D" id="4.10.1100.10">
    <property type="entry name" value="Transcription factor, SBP-box domain"/>
    <property type="match status" value="1"/>
</dbReference>
<dbReference type="FunFam" id="4.10.1100.10:FF:000001">
    <property type="entry name" value="Squamosa promoter-binding-like protein 14"/>
    <property type="match status" value="1"/>
</dbReference>
<name>A0A9R0IHJ6_SPIOL</name>
<dbReference type="GO" id="GO:0001216">
    <property type="term" value="F:DNA-binding transcription activator activity"/>
    <property type="evidence" value="ECO:0000318"/>
    <property type="project" value="GO_Central"/>
</dbReference>
<evidence type="ECO:0000256" key="4">
    <source>
        <dbReference type="ARBA" id="ARBA00022833"/>
    </source>
</evidence>
<protein>
    <submittedName>
        <fullName evidence="13">Squamosa promoter-binding-like protein 8</fullName>
    </submittedName>
</protein>
<organism evidence="12 13">
    <name type="scientific">Spinacia oleracea</name>
    <name type="common">Spinach</name>
    <dbReference type="NCBI Taxonomy" id="3562"/>
    <lineage>
        <taxon>Eukaryota</taxon>
        <taxon>Viridiplantae</taxon>
        <taxon>Streptophyta</taxon>
        <taxon>Embryophyta</taxon>
        <taxon>Tracheophyta</taxon>
        <taxon>Spermatophyta</taxon>
        <taxon>Magnoliopsida</taxon>
        <taxon>eudicotyledons</taxon>
        <taxon>Gunneridae</taxon>
        <taxon>Pentapetalae</taxon>
        <taxon>Caryophyllales</taxon>
        <taxon>Chenopodiaceae</taxon>
        <taxon>Chenopodioideae</taxon>
        <taxon>Anserineae</taxon>
        <taxon>Spinacia</taxon>
    </lineage>
</organism>
<dbReference type="Pfam" id="PF03110">
    <property type="entry name" value="SBP"/>
    <property type="match status" value="1"/>
</dbReference>
<dbReference type="AlphaFoldDB" id="A0A9R0IHJ6"/>
<keyword evidence="6" id="KW-0238">DNA-binding</keyword>
<reference evidence="13" key="2">
    <citation type="submission" date="2025-08" db="UniProtKB">
        <authorList>
            <consortium name="RefSeq"/>
        </authorList>
    </citation>
    <scope>IDENTIFICATION</scope>
    <source>
        <tissue evidence="13">Leaf</tissue>
    </source>
</reference>
<evidence type="ECO:0000313" key="12">
    <source>
        <dbReference type="Proteomes" id="UP000813463"/>
    </source>
</evidence>
<evidence type="ECO:0000256" key="6">
    <source>
        <dbReference type="ARBA" id="ARBA00023125"/>
    </source>
</evidence>
<evidence type="ECO:0000256" key="10">
    <source>
        <dbReference type="SAM" id="MobiDB-lite"/>
    </source>
</evidence>
<dbReference type="InterPro" id="IPR044817">
    <property type="entry name" value="SBP-like"/>
</dbReference>
<dbReference type="OrthoDB" id="514967at2759"/>
<dbReference type="KEGG" id="soe:110788990"/>
<dbReference type="InterPro" id="IPR004333">
    <property type="entry name" value="SBP_dom"/>
</dbReference>
<dbReference type="Proteomes" id="UP000813463">
    <property type="component" value="Chromosome 2"/>
</dbReference>
<feature type="region of interest" description="Disordered" evidence="10">
    <location>
        <begin position="216"/>
        <end position="267"/>
    </location>
</feature>
<proteinExistence type="predicted"/>
<gene>
    <name evidence="13" type="primary">LOC110788990</name>
</gene>
<keyword evidence="8" id="KW-0539">Nucleus</keyword>
<feature type="compositionally biased region" description="Low complexity" evidence="10">
    <location>
        <begin position="252"/>
        <end position="263"/>
    </location>
</feature>
<evidence type="ECO:0000259" key="11">
    <source>
        <dbReference type="PROSITE" id="PS51141"/>
    </source>
</evidence>
<evidence type="ECO:0000256" key="9">
    <source>
        <dbReference type="PROSITE-ProRule" id="PRU00470"/>
    </source>
</evidence>
<keyword evidence="5" id="KW-0805">Transcription regulation</keyword>
<dbReference type="PANTHER" id="PTHR31251:SF169">
    <property type="entry name" value="SQUAMOSA PROMOTER-BINDING-LIKE PROTEIN 8"/>
    <property type="match status" value="1"/>
</dbReference>
<dbReference type="RefSeq" id="XP_021849322.1">
    <property type="nucleotide sequence ID" value="XM_021993630.2"/>
</dbReference>
<keyword evidence="4" id="KW-0862">Zinc</keyword>
<sequence>MLRYEWNNNHSSPPPNLILSDIDLHHHHNHNHNSYNHNHDFSTPPSSHRPMFDDSFSMPCTFPQDNNPQQVPLFSDPRAFPTAASSSLLTLESLSSVMHIPKAEPDIFTNRPIGLNLGRRTYFSADDDLISRLYRRSRAVEPALHTPKCQVEGCNADLSNAKHYHRRHKVCEFHSKASTVIAAGLTQRFCQQCSRFHLLSEFDNGKRSCRKRLADHNRRRRKSNNQRTLPTVLSMSPGENAQTSPSQNTLRSPSDSGMNSSSSVTIAVSPPRVSFDSSFMQRSYE</sequence>
<evidence type="ECO:0000256" key="8">
    <source>
        <dbReference type="ARBA" id="ARBA00023242"/>
    </source>
</evidence>
<evidence type="ECO:0000256" key="1">
    <source>
        <dbReference type="ARBA" id="ARBA00004123"/>
    </source>
</evidence>
<dbReference type="InterPro" id="IPR036893">
    <property type="entry name" value="SBP_sf"/>
</dbReference>
<comment type="subcellular location">
    <subcellularLocation>
        <location evidence="1">Nucleus</location>
    </subcellularLocation>
</comment>
<dbReference type="GO" id="GO:0005634">
    <property type="term" value="C:nucleus"/>
    <property type="evidence" value="ECO:0000318"/>
    <property type="project" value="GO_Central"/>
</dbReference>
<evidence type="ECO:0000256" key="7">
    <source>
        <dbReference type="ARBA" id="ARBA00023163"/>
    </source>
</evidence>
<dbReference type="SUPFAM" id="SSF103612">
    <property type="entry name" value="SBT domain"/>
    <property type="match status" value="1"/>
</dbReference>
<dbReference type="GO" id="GO:0000976">
    <property type="term" value="F:transcription cis-regulatory region binding"/>
    <property type="evidence" value="ECO:0000318"/>
    <property type="project" value="GO_Central"/>
</dbReference>
<evidence type="ECO:0000256" key="2">
    <source>
        <dbReference type="ARBA" id="ARBA00022723"/>
    </source>
</evidence>
<evidence type="ECO:0000256" key="3">
    <source>
        <dbReference type="ARBA" id="ARBA00022771"/>
    </source>
</evidence>
<dbReference type="GeneID" id="110788990"/>
<dbReference type="PANTHER" id="PTHR31251">
    <property type="entry name" value="SQUAMOSA PROMOTER-BINDING-LIKE PROTEIN 4"/>
    <property type="match status" value="1"/>
</dbReference>
<dbReference type="PROSITE" id="PS51141">
    <property type="entry name" value="ZF_SBP"/>
    <property type="match status" value="1"/>
</dbReference>
<evidence type="ECO:0000256" key="5">
    <source>
        <dbReference type="ARBA" id="ARBA00023015"/>
    </source>
</evidence>
<feature type="domain" description="SBP-type" evidence="11">
    <location>
        <begin position="146"/>
        <end position="223"/>
    </location>
</feature>
<keyword evidence="12" id="KW-1185">Reference proteome</keyword>
<accession>A0A9R0IHJ6</accession>
<evidence type="ECO:0000313" key="13">
    <source>
        <dbReference type="RefSeq" id="XP_021849322.1"/>
    </source>
</evidence>
<keyword evidence="3 9" id="KW-0863">Zinc-finger</keyword>